<dbReference type="AlphaFoldDB" id="A0A0J9TJD3"/>
<protein>
    <recommendedName>
        <fullName evidence="3">Variable surface protein</fullName>
    </recommendedName>
</protein>
<evidence type="ECO:0008006" key="3">
    <source>
        <dbReference type="Google" id="ProtNLM"/>
    </source>
</evidence>
<dbReference type="Proteomes" id="UP000053776">
    <property type="component" value="Unassembled WGS sequence"/>
</dbReference>
<organism evidence="1 2">
    <name type="scientific">Plasmodium vivax Mauritania I</name>
    <dbReference type="NCBI Taxonomy" id="1035515"/>
    <lineage>
        <taxon>Eukaryota</taxon>
        <taxon>Sar</taxon>
        <taxon>Alveolata</taxon>
        <taxon>Apicomplexa</taxon>
        <taxon>Aconoidasida</taxon>
        <taxon>Haemosporida</taxon>
        <taxon>Plasmodiidae</taxon>
        <taxon>Plasmodium</taxon>
        <taxon>Plasmodium (Plasmodium)</taxon>
    </lineage>
</organism>
<name>A0A0J9TJD3_PLAVI</name>
<evidence type="ECO:0000313" key="1">
    <source>
        <dbReference type="EMBL" id="KMZ95221.1"/>
    </source>
</evidence>
<gene>
    <name evidence="1" type="ORF">PVMG_05139</name>
</gene>
<dbReference type="EMBL" id="KQ234996">
    <property type="protein sequence ID" value="KMZ95221.1"/>
    <property type="molecule type" value="Genomic_DNA"/>
</dbReference>
<accession>A0A0J9TJD3</accession>
<reference evidence="1 2" key="1">
    <citation type="submission" date="2011-08" db="EMBL/GenBank/DDBJ databases">
        <title>The Genome Sequence of Plasmodium vivax Mauritania I.</title>
        <authorList>
            <consortium name="The Broad Institute Genome Sequencing Platform"/>
            <consortium name="The Broad Institute Genome Sequencing Center for Infectious Disease"/>
            <person name="Neafsey D."/>
            <person name="Carlton J."/>
            <person name="Barnwell J."/>
            <person name="Collins W."/>
            <person name="Escalante A."/>
            <person name="Mullikin J."/>
            <person name="Saul A."/>
            <person name="Guigo R."/>
            <person name="Camara F."/>
            <person name="Young S.K."/>
            <person name="Zeng Q."/>
            <person name="Gargeya S."/>
            <person name="Fitzgerald M."/>
            <person name="Haas B."/>
            <person name="Abouelleil A."/>
            <person name="Alvarado L."/>
            <person name="Arachchi H.M."/>
            <person name="Berlin A."/>
            <person name="Brown A."/>
            <person name="Chapman S.B."/>
            <person name="Chen Z."/>
            <person name="Dunbar C."/>
            <person name="Freedman E."/>
            <person name="Gearin G."/>
            <person name="Gellesch M."/>
            <person name="Goldberg J."/>
            <person name="Griggs A."/>
            <person name="Gujja S."/>
            <person name="Heiman D."/>
            <person name="Howarth C."/>
            <person name="Larson L."/>
            <person name="Lui A."/>
            <person name="MacDonald P.J.P."/>
            <person name="Montmayeur A."/>
            <person name="Murphy C."/>
            <person name="Neiman D."/>
            <person name="Pearson M."/>
            <person name="Priest M."/>
            <person name="Roberts A."/>
            <person name="Saif S."/>
            <person name="Shea T."/>
            <person name="Shenoy N."/>
            <person name="Sisk P."/>
            <person name="Stolte C."/>
            <person name="Sykes S."/>
            <person name="Wortman J."/>
            <person name="Nusbaum C."/>
            <person name="Birren B."/>
        </authorList>
    </citation>
    <scope>NUCLEOTIDE SEQUENCE [LARGE SCALE GENOMIC DNA]</scope>
    <source>
        <strain evidence="1 2">Mauritania I</strain>
    </source>
</reference>
<proteinExistence type="predicted"/>
<evidence type="ECO:0000313" key="2">
    <source>
        <dbReference type="Proteomes" id="UP000053776"/>
    </source>
</evidence>
<sequence length="273" mass="32117">MDLYQKYYAPNKVISLDNNYLINKSKNNIKFKIILCKKVYKSVSLFDKYEEIKKKCNVGTDELSNNPCNRLIFGEGCNDRSFYRNCLIADKYIIYLNANASKLNINVACKYFSYWAYKEMLKNNHYTYSVPELHDNIMKISNFNICKKYVENISTETFLNIDNLYKLYQNFKEILNGDEPFNCDKAKKCVEFYKTFEGTCYLDSDDPFCIGLKKFREAYNTTMKSAPKCEEYKILQELQKRPEKYANKIATAAITAISFASIMTYKVNKCYSY</sequence>